<dbReference type="InterPro" id="IPR035938">
    <property type="entry name" value="Hemerythrin-like_sf"/>
</dbReference>
<evidence type="ECO:0000256" key="3">
    <source>
        <dbReference type="ARBA" id="ARBA00023004"/>
    </source>
</evidence>
<name>A0ABS5IE87_9PROT</name>
<protein>
    <submittedName>
        <fullName evidence="5">Hemerythrin domain-containing protein</fullName>
    </submittedName>
</protein>
<keyword evidence="3" id="KW-0408">Iron</keyword>
<evidence type="ECO:0000256" key="1">
    <source>
        <dbReference type="ARBA" id="ARBA00010587"/>
    </source>
</evidence>
<comment type="similarity">
    <text evidence="1">Belongs to the hemerythrin family.</text>
</comment>
<dbReference type="InterPro" id="IPR050669">
    <property type="entry name" value="Hemerythrin"/>
</dbReference>
<keyword evidence="6" id="KW-1185">Reference proteome</keyword>
<accession>A0ABS5IE87</accession>
<dbReference type="Gene3D" id="1.20.120.50">
    <property type="entry name" value="Hemerythrin-like"/>
    <property type="match status" value="1"/>
</dbReference>
<dbReference type="Proteomes" id="UP000680714">
    <property type="component" value="Unassembled WGS sequence"/>
</dbReference>
<dbReference type="InterPro" id="IPR012312">
    <property type="entry name" value="Hemerythrin-like"/>
</dbReference>
<proteinExistence type="inferred from homology"/>
<dbReference type="PANTHER" id="PTHR37164:SF1">
    <property type="entry name" value="BACTERIOHEMERYTHRIN"/>
    <property type="match status" value="1"/>
</dbReference>
<dbReference type="NCBIfam" id="TIGR02481">
    <property type="entry name" value="hemeryth_dom"/>
    <property type="match status" value="1"/>
</dbReference>
<evidence type="ECO:0000259" key="4">
    <source>
        <dbReference type="Pfam" id="PF01814"/>
    </source>
</evidence>
<dbReference type="CDD" id="cd12107">
    <property type="entry name" value="Hemerythrin"/>
    <property type="match status" value="1"/>
</dbReference>
<dbReference type="InterPro" id="IPR012827">
    <property type="entry name" value="Hemerythrin_metal-bd"/>
</dbReference>
<evidence type="ECO:0000313" key="5">
    <source>
        <dbReference type="EMBL" id="MBR9972018.1"/>
    </source>
</evidence>
<feature type="domain" description="Hemerythrin-like" evidence="4">
    <location>
        <begin position="33"/>
        <end position="141"/>
    </location>
</feature>
<sequence length="150" mass="17359">MSLLDLLHLHHPVPPPPPDELIHWDETLSVGNPIIDNEHREIVTALNRFYLDWVHTAHDLDLEAELKKLKVIVDTHFANEEELMACHHCPSLAGHIREHRQMQTELQAIAVNAPSLSGAKLEARLLRFIRRLVMSHVLSWDMDAREYLRP</sequence>
<dbReference type="PANTHER" id="PTHR37164">
    <property type="entry name" value="BACTERIOHEMERYTHRIN"/>
    <property type="match status" value="1"/>
</dbReference>
<evidence type="ECO:0000313" key="6">
    <source>
        <dbReference type="Proteomes" id="UP000680714"/>
    </source>
</evidence>
<gene>
    <name evidence="5" type="ORF">KEC16_09845</name>
</gene>
<dbReference type="RefSeq" id="WP_211548349.1">
    <property type="nucleotide sequence ID" value="NZ_JAGTUF010000007.1"/>
</dbReference>
<keyword evidence="2" id="KW-0479">Metal-binding</keyword>
<dbReference type="EMBL" id="JAGTUF010000007">
    <property type="protein sequence ID" value="MBR9972018.1"/>
    <property type="molecule type" value="Genomic_DNA"/>
</dbReference>
<reference evidence="5 6" key="1">
    <citation type="submission" date="2021-04" db="EMBL/GenBank/DDBJ databases">
        <title>Magnetospirillum sulfuroxidans sp. nov., a facultative chemolithoautotrophic sulfur-oxidizing alphaproteobacterium isolated from freshwater sediment and proposals for Paramagetospirillum gen. nov., and Magnetospirillaceae fam. nov.</title>
        <authorList>
            <person name="Koziaeva V."/>
            <person name="Geelhoed J.S."/>
            <person name="Sorokin D.Y."/>
            <person name="Grouzdev D.S."/>
        </authorList>
    </citation>
    <scope>NUCLEOTIDE SEQUENCE [LARGE SCALE GENOMIC DNA]</scope>
    <source>
        <strain evidence="5 6">J10</strain>
    </source>
</reference>
<dbReference type="SUPFAM" id="SSF47188">
    <property type="entry name" value="Hemerythrin-like"/>
    <property type="match status" value="1"/>
</dbReference>
<comment type="caution">
    <text evidence="5">The sequence shown here is derived from an EMBL/GenBank/DDBJ whole genome shotgun (WGS) entry which is preliminary data.</text>
</comment>
<evidence type="ECO:0000256" key="2">
    <source>
        <dbReference type="ARBA" id="ARBA00022723"/>
    </source>
</evidence>
<organism evidence="5 6">
    <name type="scientific">Magnetospirillum sulfuroxidans</name>
    <dbReference type="NCBI Taxonomy" id="611300"/>
    <lineage>
        <taxon>Bacteria</taxon>
        <taxon>Pseudomonadati</taxon>
        <taxon>Pseudomonadota</taxon>
        <taxon>Alphaproteobacteria</taxon>
        <taxon>Rhodospirillales</taxon>
        <taxon>Rhodospirillaceae</taxon>
        <taxon>Magnetospirillum</taxon>
    </lineage>
</organism>
<dbReference type="Pfam" id="PF01814">
    <property type="entry name" value="Hemerythrin"/>
    <property type="match status" value="1"/>
</dbReference>